<dbReference type="WBParaSite" id="BTMF_0001322501-mRNA-1">
    <property type="protein sequence ID" value="BTMF_0001322501-mRNA-1"/>
    <property type="gene ID" value="BTMF_0001322501"/>
</dbReference>
<name>A0A0R3QZQ1_9BILA</name>
<proteinExistence type="predicted"/>
<organism evidence="1">
    <name type="scientific">Brugia timori</name>
    <dbReference type="NCBI Taxonomy" id="42155"/>
    <lineage>
        <taxon>Eukaryota</taxon>
        <taxon>Metazoa</taxon>
        <taxon>Ecdysozoa</taxon>
        <taxon>Nematoda</taxon>
        <taxon>Chromadorea</taxon>
        <taxon>Rhabditida</taxon>
        <taxon>Spirurina</taxon>
        <taxon>Spiruromorpha</taxon>
        <taxon>Filarioidea</taxon>
        <taxon>Onchocercidae</taxon>
        <taxon>Brugia</taxon>
    </lineage>
</organism>
<dbReference type="AlphaFoldDB" id="A0A0R3QZQ1"/>
<evidence type="ECO:0000313" key="1">
    <source>
        <dbReference type="WBParaSite" id="BTMF_0001322501-mRNA-1"/>
    </source>
</evidence>
<sequence length="61" mass="7432">LNYPINGIFHVKLDMRKNVLNNRIFIISEFLKRIITRRMIQREKLLLQYHQMMVGIHSTVH</sequence>
<accession>A0A0R3QZQ1</accession>
<protein>
    <submittedName>
        <fullName evidence="1">PIPO</fullName>
    </submittedName>
</protein>
<reference evidence="1" key="1">
    <citation type="submission" date="2017-02" db="UniProtKB">
        <authorList>
            <consortium name="WormBaseParasite"/>
        </authorList>
    </citation>
    <scope>IDENTIFICATION</scope>
</reference>